<dbReference type="EMBL" id="AALY01000002">
    <property type="protein sequence ID" value="EAP76071.1"/>
    <property type="molecule type" value="Genomic_DNA"/>
</dbReference>
<dbReference type="PANTHER" id="PTHR13847:SF275">
    <property type="entry name" value="GAMMA-GLUTAMYLPUTRESCINE OXIDOREDUCTASE"/>
    <property type="match status" value="1"/>
</dbReference>
<dbReference type="HOGENOM" id="CLU_007884_3_3_5"/>
<evidence type="ECO:0000313" key="4">
    <source>
        <dbReference type="Proteomes" id="UP000005954"/>
    </source>
</evidence>
<dbReference type="InterPro" id="IPR036188">
    <property type="entry name" value="FAD/NAD-bd_sf"/>
</dbReference>
<dbReference type="Gene3D" id="3.50.50.60">
    <property type="entry name" value="FAD/NAD(P)-binding domain"/>
    <property type="match status" value="1"/>
</dbReference>
<comment type="caution">
    <text evidence="3">The sequence shown here is derived from an EMBL/GenBank/DDBJ whole genome shotgun (WGS) entry which is preliminary data.</text>
</comment>
<accession>A3SNN1</accession>
<keyword evidence="4" id="KW-1185">Reference proteome</keyword>
<dbReference type="STRING" id="89187.ISM_14435"/>
<gene>
    <name evidence="3" type="ORF">ISM_14435</name>
</gene>
<dbReference type="AlphaFoldDB" id="A3SNN1"/>
<dbReference type="RefSeq" id="WP_009814896.1">
    <property type="nucleotide sequence ID" value="NZ_CH724156.1"/>
</dbReference>
<dbReference type="Proteomes" id="UP000005954">
    <property type="component" value="Unassembled WGS sequence"/>
</dbReference>
<dbReference type="GO" id="GO:0005737">
    <property type="term" value="C:cytoplasm"/>
    <property type="evidence" value="ECO:0007669"/>
    <property type="project" value="TreeGrafter"/>
</dbReference>
<dbReference type="eggNOG" id="COG0665">
    <property type="taxonomic scope" value="Bacteria"/>
</dbReference>
<reference evidence="3 4" key="1">
    <citation type="submission" date="2005-12" db="EMBL/GenBank/DDBJ databases">
        <authorList>
            <person name="Moran M.A."/>
            <person name="Ferriera S."/>
            <person name="Johnson J."/>
            <person name="Kravitz S."/>
            <person name="Halpern A."/>
            <person name="Remington K."/>
            <person name="Beeson K."/>
            <person name="Tran B."/>
            <person name="Rogers Y.-H."/>
            <person name="Friedman R."/>
            <person name="Venter J.C."/>
        </authorList>
    </citation>
    <scope>NUCLEOTIDE SEQUENCE [LARGE SCALE GENOMIC DNA]</scope>
    <source>
        <strain evidence="4">ATCC BAA-591 / DSM 15170 / ISM</strain>
    </source>
</reference>
<sequence>MSTPLPPQEPLSLWDASSEEADVSRRFAEDGASVDIAIVGAGFTGLSAALHAAELGLSAHVLEAEKPGFGGSGRNVGLVNAGIWLPPAEVRDKMGETQGAKFLKAFGEAPSRVFDLIEKHQIRCEVTRTGTLHAAHGPSGLRDLQGRHAEWQRMGEPVDLLDRAAMTRLTGTDAFHGGLLDHRAGTINPMGYCRGLARAALAHGAEISTGVTVTGLARKAGQWRVTTDQGALLARHVILATNAYTDTLWPGLQRSFTPIHFFQLATPPLGPEAAHILPERQGLWDTGRVMMSLRRDAQDRLVIGSMGTVFGDAKRGLSRRWARKKLAQLFPDLGPFDFDEAWHGQIAMTPDHFPRICALDEGLYTAIGYNGRGITTGTLFGRAMVDLIAGSPAEILPLPLSDPAPVTGAPILSRLYQGAFTANQIIKSL</sequence>
<dbReference type="OrthoDB" id="9806601at2"/>
<proteinExistence type="predicted"/>
<dbReference type="InterPro" id="IPR006076">
    <property type="entry name" value="FAD-dep_OxRdtase"/>
</dbReference>
<evidence type="ECO:0000256" key="1">
    <source>
        <dbReference type="ARBA" id="ARBA00023002"/>
    </source>
</evidence>
<feature type="domain" description="FAD dependent oxidoreductase" evidence="2">
    <location>
        <begin position="35"/>
        <end position="387"/>
    </location>
</feature>
<dbReference type="GO" id="GO:0016491">
    <property type="term" value="F:oxidoreductase activity"/>
    <property type="evidence" value="ECO:0007669"/>
    <property type="project" value="UniProtKB-KW"/>
</dbReference>
<organism evidence="3 4">
    <name type="scientific">Roseovarius nubinhibens (strain ATCC BAA-591 / DSM 15170 / ISM)</name>
    <dbReference type="NCBI Taxonomy" id="89187"/>
    <lineage>
        <taxon>Bacteria</taxon>
        <taxon>Pseudomonadati</taxon>
        <taxon>Pseudomonadota</taxon>
        <taxon>Alphaproteobacteria</taxon>
        <taxon>Rhodobacterales</taxon>
        <taxon>Roseobacteraceae</taxon>
        <taxon>Roseovarius</taxon>
    </lineage>
</organism>
<evidence type="ECO:0000313" key="3">
    <source>
        <dbReference type="EMBL" id="EAP76071.1"/>
    </source>
</evidence>
<dbReference type="Gene3D" id="3.30.9.10">
    <property type="entry name" value="D-Amino Acid Oxidase, subunit A, domain 2"/>
    <property type="match status" value="1"/>
</dbReference>
<dbReference type="SUPFAM" id="SSF51905">
    <property type="entry name" value="FAD/NAD(P)-binding domain"/>
    <property type="match status" value="1"/>
</dbReference>
<dbReference type="Pfam" id="PF01266">
    <property type="entry name" value="DAO"/>
    <property type="match status" value="1"/>
</dbReference>
<name>A3SNN1_ROSNI</name>
<dbReference type="PRINTS" id="PR00411">
    <property type="entry name" value="PNDRDTASEI"/>
</dbReference>
<keyword evidence="1" id="KW-0560">Oxidoreductase</keyword>
<evidence type="ECO:0000259" key="2">
    <source>
        <dbReference type="Pfam" id="PF01266"/>
    </source>
</evidence>
<protein>
    <submittedName>
        <fullName evidence="3">Probable oxidoreductase</fullName>
    </submittedName>
</protein>
<dbReference type="PANTHER" id="PTHR13847">
    <property type="entry name" value="SARCOSINE DEHYDROGENASE-RELATED"/>
    <property type="match status" value="1"/>
</dbReference>